<gene>
    <name evidence="2" type="ORF">V144x_01580</name>
</gene>
<accession>A0A517VNY8</accession>
<dbReference type="InterPro" id="IPR012902">
    <property type="entry name" value="N_methyl_site"/>
</dbReference>
<dbReference type="NCBIfam" id="TIGR02532">
    <property type="entry name" value="IV_pilin_GFxxxE"/>
    <property type="match status" value="1"/>
</dbReference>
<evidence type="ECO:0000313" key="3">
    <source>
        <dbReference type="Proteomes" id="UP000318704"/>
    </source>
</evidence>
<dbReference type="Proteomes" id="UP000318704">
    <property type="component" value="Chromosome"/>
</dbReference>
<keyword evidence="1" id="KW-0812">Transmembrane</keyword>
<dbReference type="KEGG" id="gaw:V144x_01580"/>
<organism evidence="2 3">
    <name type="scientific">Gimesia aquarii</name>
    <dbReference type="NCBI Taxonomy" id="2527964"/>
    <lineage>
        <taxon>Bacteria</taxon>
        <taxon>Pseudomonadati</taxon>
        <taxon>Planctomycetota</taxon>
        <taxon>Planctomycetia</taxon>
        <taxon>Planctomycetales</taxon>
        <taxon>Planctomycetaceae</taxon>
        <taxon>Gimesia</taxon>
    </lineage>
</organism>
<sequence>MNKLRMIKTVRTNSTLNSTSVLPKGVSLIEMLLAMALISVIFTLGASILAFLMRVEMEGTNRIQKTFNLQRLSYQFREDARSAQSVEIVPEDNKKATILKFEMKPETSILYSENNQGNGILRVKKQSNKTITRTEYPISEDTLYFEIEKQNPILMVSMNFRILPEVLHENQTLNKPGNSFKVESQVNRKFSIQKRIPK</sequence>
<evidence type="ECO:0000313" key="2">
    <source>
        <dbReference type="EMBL" id="QDT94727.1"/>
    </source>
</evidence>
<dbReference type="PROSITE" id="PS00409">
    <property type="entry name" value="PROKAR_NTER_METHYL"/>
    <property type="match status" value="1"/>
</dbReference>
<feature type="transmembrane region" description="Helical" evidence="1">
    <location>
        <begin position="31"/>
        <end position="52"/>
    </location>
</feature>
<evidence type="ECO:0008006" key="4">
    <source>
        <dbReference type="Google" id="ProtNLM"/>
    </source>
</evidence>
<name>A0A517VNY8_9PLAN</name>
<dbReference type="AlphaFoldDB" id="A0A517VNY8"/>
<dbReference type="EMBL" id="CP037920">
    <property type="protein sequence ID" value="QDT94727.1"/>
    <property type="molecule type" value="Genomic_DNA"/>
</dbReference>
<reference evidence="2 3" key="1">
    <citation type="submission" date="2019-03" db="EMBL/GenBank/DDBJ databases">
        <title>Deep-cultivation of Planctomycetes and their phenomic and genomic characterization uncovers novel biology.</title>
        <authorList>
            <person name="Wiegand S."/>
            <person name="Jogler M."/>
            <person name="Boedeker C."/>
            <person name="Pinto D."/>
            <person name="Vollmers J."/>
            <person name="Rivas-Marin E."/>
            <person name="Kohn T."/>
            <person name="Peeters S.H."/>
            <person name="Heuer A."/>
            <person name="Rast P."/>
            <person name="Oberbeckmann S."/>
            <person name="Bunk B."/>
            <person name="Jeske O."/>
            <person name="Meyerdierks A."/>
            <person name="Storesund J.E."/>
            <person name="Kallscheuer N."/>
            <person name="Luecker S."/>
            <person name="Lage O.M."/>
            <person name="Pohl T."/>
            <person name="Merkel B.J."/>
            <person name="Hornburger P."/>
            <person name="Mueller R.-W."/>
            <person name="Bruemmer F."/>
            <person name="Labrenz M."/>
            <person name="Spormann A.M."/>
            <person name="Op den Camp H."/>
            <person name="Overmann J."/>
            <person name="Amann R."/>
            <person name="Jetten M.S.M."/>
            <person name="Mascher T."/>
            <person name="Medema M.H."/>
            <person name="Devos D.P."/>
            <person name="Kaster A.-K."/>
            <person name="Ovreas L."/>
            <person name="Rohde M."/>
            <person name="Galperin M.Y."/>
            <person name="Jogler C."/>
        </authorList>
    </citation>
    <scope>NUCLEOTIDE SEQUENCE [LARGE SCALE GENOMIC DNA]</scope>
    <source>
        <strain evidence="2 3">V144</strain>
    </source>
</reference>
<dbReference type="Pfam" id="PF07963">
    <property type="entry name" value="N_methyl"/>
    <property type="match status" value="1"/>
</dbReference>
<keyword evidence="1" id="KW-0472">Membrane</keyword>
<evidence type="ECO:0000256" key="1">
    <source>
        <dbReference type="SAM" id="Phobius"/>
    </source>
</evidence>
<dbReference type="RefSeq" id="WP_197998706.1">
    <property type="nucleotide sequence ID" value="NZ_CP037920.1"/>
</dbReference>
<protein>
    <recommendedName>
        <fullName evidence="4">Prepilin-type N-terminal cleavage/methylation domain-containing protein</fullName>
    </recommendedName>
</protein>
<keyword evidence="1" id="KW-1133">Transmembrane helix</keyword>
<proteinExistence type="predicted"/>